<proteinExistence type="predicted"/>
<sequence length="336" mass="36790">MEKLLSSARSSHSTVPERFHLPPELRPPALAAAPVSLPVIDLTRGRDEVRSAVLRAGKEFGFFQVINHGVPERALRELEAACVDFFRLPAADKASLYSEDTDRTNRLFSSTMYESGAGESYWRDCLRLACHPVELTKPGWPEKPATLRPALEDFIVPARSVGMELLRLLCEGVGLRPDYFEGDLSGGEVIVNANHYPPCPDPGLTLGLPPHCDRNLITVLLQPGYVCGLQVSYGGGWIDVEPVPGALVVNFGHQLEIATNGLLRSVEHRAVANAAVARTSVAAFIMPTMDCVVAPAKELVGEGSPARYRSIAFRDFMRVYKTVGARRESVEKAFRI</sequence>
<reference evidence="1" key="1">
    <citation type="submission" date="2021-05" db="EMBL/GenBank/DDBJ databases">
        <authorList>
            <person name="Scholz U."/>
            <person name="Mascher M."/>
            <person name="Fiebig A."/>
        </authorList>
    </citation>
    <scope>NUCLEOTIDE SEQUENCE [LARGE SCALE GENOMIC DNA]</scope>
</reference>
<accession>A0ACD5TB90</accession>
<dbReference type="EnsemblPlants" id="AVESA.00010b.r2.1AG0023700.1">
    <property type="protein sequence ID" value="AVESA.00010b.r2.1AG0023700.1.CDS.1"/>
    <property type="gene ID" value="AVESA.00010b.r2.1AG0023700"/>
</dbReference>
<name>A0ACD5TB90_AVESA</name>
<protein>
    <submittedName>
        <fullName evidence="1">Uncharacterized protein</fullName>
    </submittedName>
</protein>
<evidence type="ECO:0000313" key="1">
    <source>
        <dbReference type="EnsemblPlants" id="AVESA.00010b.r2.1AG0023700.1.CDS.1"/>
    </source>
</evidence>
<evidence type="ECO:0000313" key="2">
    <source>
        <dbReference type="Proteomes" id="UP001732700"/>
    </source>
</evidence>
<reference evidence="1" key="2">
    <citation type="submission" date="2025-09" db="UniProtKB">
        <authorList>
            <consortium name="EnsemblPlants"/>
        </authorList>
    </citation>
    <scope>IDENTIFICATION</scope>
</reference>
<organism evidence="1 2">
    <name type="scientific">Avena sativa</name>
    <name type="common">Oat</name>
    <dbReference type="NCBI Taxonomy" id="4498"/>
    <lineage>
        <taxon>Eukaryota</taxon>
        <taxon>Viridiplantae</taxon>
        <taxon>Streptophyta</taxon>
        <taxon>Embryophyta</taxon>
        <taxon>Tracheophyta</taxon>
        <taxon>Spermatophyta</taxon>
        <taxon>Magnoliopsida</taxon>
        <taxon>Liliopsida</taxon>
        <taxon>Poales</taxon>
        <taxon>Poaceae</taxon>
        <taxon>BOP clade</taxon>
        <taxon>Pooideae</taxon>
        <taxon>Poodae</taxon>
        <taxon>Poeae</taxon>
        <taxon>Poeae Chloroplast Group 1 (Aveneae type)</taxon>
        <taxon>Aveninae</taxon>
        <taxon>Avena</taxon>
    </lineage>
</organism>
<keyword evidence="2" id="KW-1185">Reference proteome</keyword>
<dbReference type="Proteomes" id="UP001732700">
    <property type="component" value="Chromosome 1A"/>
</dbReference>